<dbReference type="Proteomes" id="UP000295122">
    <property type="component" value="Unassembled WGS sequence"/>
</dbReference>
<dbReference type="GO" id="GO:0046914">
    <property type="term" value="F:transition metal ion binding"/>
    <property type="evidence" value="ECO:0007669"/>
    <property type="project" value="InterPro"/>
</dbReference>
<evidence type="ECO:0000313" key="4">
    <source>
        <dbReference type="Proteomes" id="UP000295122"/>
    </source>
</evidence>
<evidence type="ECO:0000259" key="2">
    <source>
        <dbReference type="Pfam" id="PF02979"/>
    </source>
</evidence>
<name>A0A4R7C811_9HYPH</name>
<keyword evidence="1" id="KW-0479">Metal-binding</keyword>
<dbReference type="EMBL" id="SNZR01000011">
    <property type="protein sequence ID" value="TDR92976.1"/>
    <property type="molecule type" value="Genomic_DNA"/>
</dbReference>
<comment type="caution">
    <text evidence="3">The sequence shown here is derived from an EMBL/GenBank/DDBJ whole genome shotgun (WGS) entry which is preliminary data.</text>
</comment>
<evidence type="ECO:0000256" key="1">
    <source>
        <dbReference type="ARBA" id="ARBA00022723"/>
    </source>
</evidence>
<proteinExistence type="predicted"/>
<accession>A0A4R7C811</accession>
<gene>
    <name evidence="3" type="ORF">EV668_0221</name>
</gene>
<reference evidence="3 4" key="1">
    <citation type="submission" date="2019-03" db="EMBL/GenBank/DDBJ databases">
        <title>Genomic Encyclopedia of Type Strains, Phase IV (KMG-IV): sequencing the most valuable type-strain genomes for metagenomic binning, comparative biology and taxonomic classification.</title>
        <authorList>
            <person name="Goeker M."/>
        </authorList>
    </citation>
    <scope>NUCLEOTIDE SEQUENCE [LARGE SCALE GENOMIC DNA]</scope>
    <source>
        <strain evidence="3 4">DSM 25903</strain>
    </source>
</reference>
<dbReference type="InterPro" id="IPR004232">
    <property type="entry name" value="CN_Hdrtase_a/SCN_Hdrlase_g"/>
</dbReference>
<dbReference type="InterPro" id="IPR036648">
    <property type="entry name" value="CN_Hdrase_a/SCN_Hdrase_g_sf"/>
</dbReference>
<keyword evidence="4" id="KW-1185">Reference proteome</keyword>
<evidence type="ECO:0000313" key="3">
    <source>
        <dbReference type="EMBL" id="TDR92976.1"/>
    </source>
</evidence>
<dbReference type="OrthoDB" id="528553at2"/>
<dbReference type="Gene3D" id="3.90.330.10">
    <property type="entry name" value="Nitrile hydratase alpha /Thiocyanate hydrolase gamma"/>
    <property type="match status" value="1"/>
</dbReference>
<dbReference type="GO" id="GO:0003824">
    <property type="term" value="F:catalytic activity"/>
    <property type="evidence" value="ECO:0007669"/>
    <property type="project" value="InterPro"/>
</dbReference>
<dbReference type="RefSeq" id="WP_133768017.1">
    <property type="nucleotide sequence ID" value="NZ_SNZR01000011.1"/>
</dbReference>
<sequence>MTNHTDLSAAGLEQRTAALEAVFQRKGNLPDGFVDDFSAMAGTTFVTANGARMVARAWTDPDYRARMLQDGTGAAREMGFEFPAWHQKLTVLENTDKVHNVIVCTLCSCTAYSIIGGAPGWYKEFEYRSRLVRESRTVLKEMGLDIADDVELRVWDTTADTRYMVLPLQPPETVGWSAEDLAGIVTQDAMIGVAPVASARS</sequence>
<dbReference type="AlphaFoldDB" id="A0A4R7C811"/>
<feature type="domain" description="Nitrile hydratase alpha/Thiocyanate hydrolase gamma" evidence="2">
    <location>
        <begin position="13"/>
        <end position="194"/>
    </location>
</feature>
<dbReference type="SUPFAM" id="SSF56209">
    <property type="entry name" value="Nitrile hydratase alpha chain"/>
    <property type="match status" value="1"/>
</dbReference>
<organism evidence="3 4">
    <name type="scientific">Enterovirga rhinocerotis</name>
    <dbReference type="NCBI Taxonomy" id="1339210"/>
    <lineage>
        <taxon>Bacteria</taxon>
        <taxon>Pseudomonadati</taxon>
        <taxon>Pseudomonadota</taxon>
        <taxon>Alphaproteobacteria</taxon>
        <taxon>Hyphomicrobiales</taxon>
        <taxon>Methylobacteriaceae</taxon>
        <taxon>Enterovirga</taxon>
    </lineage>
</organism>
<protein>
    <submittedName>
        <fullName evidence="3">Nitrile hydratase</fullName>
    </submittedName>
</protein>
<dbReference type="Pfam" id="PF02979">
    <property type="entry name" value="NHase_alpha"/>
    <property type="match status" value="1"/>
</dbReference>